<dbReference type="OrthoDB" id="9771846at2"/>
<reference evidence="1 2" key="1">
    <citation type="submission" date="2018-09" db="EMBL/GenBank/DDBJ databases">
        <title>Genome sequencing of strain 2DFW10M-5.</title>
        <authorList>
            <person name="Heo J."/>
            <person name="Kim S.-J."/>
            <person name="Kwon S.-W."/>
        </authorList>
    </citation>
    <scope>NUCLEOTIDE SEQUENCE [LARGE SCALE GENOMIC DNA]</scope>
    <source>
        <strain evidence="1 2">2DFW10M-5</strain>
    </source>
</reference>
<dbReference type="SUPFAM" id="SSF53448">
    <property type="entry name" value="Nucleotide-diphospho-sugar transferases"/>
    <property type="match status" value="1"/>
</dbReference>
<evidence type="ECO:0000313" key="1">
    <source>
        <dbReference type="EMBL" id="AYG04273.1"/>
    </source>
</evidence>
<dbReference type="AlphaFoldDB" id="A0A387BK87"/>
<accession>A0A387BK87</accession>
<dbReference type="InterPro" id="IPR029044">
    <property type="entry name" value="Nucleotide-diphossugar_trans"/>
</dbReference>
<dbReference type="Pfam" id="PF13641">
    <property type="entry name" value="Glyco_tranf_2_3"/>
    <property type="match status" value="1"/>
</dbReference>
<dbReference type="Gene3D" id="3.90.550.10">
    <property type="entry name" value="Spore Coat Polysaccharide Biosynthesis Protein SpsA, Chain A"/>
    <property type="match status" value="1"/>
</dbReference>
<sequence length="280" mass="30262">MDPTLAVISVSYHSQVALRELVESIAAGSVLPAQTVIVNNAVDDTLDLPEFAGLMHVDPGANLGYGGGVNAGVRALDPAIEWVLVTNPDVTLESHALESLLDAGRAEPTAGELGPRILETTGEVYPSARELPSLRTGIGHALFANAWTANPWTRRYRGENRVTTDVWRESGWLSGSCFLVRRSAFDSIGGFDDSYFMYFEDVDLGARLSAAGWRNLYVPGAVVTHSGAHSTSGSAASMRAEHHRSAYLYLSRKYSAPYLWPLRAGLRVALAVRARFTSRG</sequence>
<dbReference type="CDD" id="cd04186">
    <property type="entry name" value="GT_2_like_c"/>
    <property type="match status" value="1"/>
</dbReference>
<dbReference type="Proteomes" id="UP000275069">
    <property type="component" value="Chromosome"/>
</dbReference>
<dbReference type="PANTHER" id="PTHR43179">
    <property type="entry name" value="RHAMNOSYLTRANSFERASE WBBL"/>
    <property type="match status" value="1"/>
</dbReference>
<dbReference type="EMBL" id="CP032624">
    <property type="protein sequence ID" value="AYG04273.1"/>
    <property type="molecule type" value="Genomic_DNA"/>
</dbReference>
<dbReference type="KEGG" id="gry:D7I44_12555"/>
<proteinExistence type="predicted"/>
<evidence type="ECO:0000313" key="2">
    <source>
        <dbReference type="Proteomes" id="UP000275069"/>
    </source>
</evidence>
<organism evidence="1 2">
    <name type="scientific">Gryllotalpicola protaetiae</name>
    <dbReference type="NCBI Taxonomy" id="2419771"/>
    <lineage>
        <taxon>Bacteria</taxon>
        <taxon>Bacillati</taxon>
        <taxon>Actinomycetota</taxon>
        <taxon>Actinomycetes</taxon>
        <taxon>Micrococcales</taxon>
        <taxon>Microbacteriaceae</taxon>
        <taxon>Gryllotalpicola</taxon>
    </lineage>
</organism>
<keyword evidence="1" id="KW-0808">Transferase</keyword>
<dbReference type="GO" id="GO:0016740">
    <property type="term" value="F:transferase activity"/>
    <property type="evidence" value="ECO:0007669"/>
    <property type="project" value="UniProtKB-KW"/>
</dbReference>
<dbReference type="PANTHER" id="PTHR43179:SF7">
    <property type="entry name" value="RHAMNOSYLTRANSFERASE WBBL"/>
    <property type="match status" value="1"/>
</dbReference>
<keyword evidence="2" id="KW-1185">Reference proteome</keyword>
<name>A0A387BK87_9MICO</name>
<protein>
    <submittedName>
        <fullName evidence="1">Glycosyltransferase family 2 protein</fullName>
    </submittedName>
</protein>
<gene>
    <name evidence="1" type="ORF">D7I44_12555</name>
</gene>